<feature type="compositionally biased region" description="Polar residues" evidence="8">
    <location>
        <begin position="443"/>
        <end position="466"/>
    </location>
</feature>
<dbReference type="PROSITE" id="PS50966">
    <property type="entry name" value="ZF_SWIM"/>
    <property type="match status" value="1"/>
</dbReference>
<dbReference type="GO" id="GO:0008270">
    <property type="term" value="F:zinc ion binding"/>
    <property type="evidence" value="ECO:0007669"/>
    <property type="project" value="UniProtKB-UniRule"/>
</dbReference>
<evidence type="ECO:0000256" key="6">
    <source>
        <dbReference type="RuleBase" id="RU367018"/>
    </source>
</evidence>
<accession>A0AAV6HWA2</accession>
<reference evidence="10 11" key="1">
    <citation type="submission" date="2020-08" db="EMBL/GenBank/DDBJ databases">
        <title>Plant Genome Project.</title>
        <authorList>
            <person name="Zhang R.-G."/>
        </authorList>
    </citation>
    <scope>NUCLEOTIDE SEQUENCE [LARGE SCALE GENOMIC DNA]</scope>
    <source>
        <strain evidence="10">WSP0</strain>
        <tissue evidence="10">Leaf</tissue>
    </source>
</reference>
<evidence type="ECO:0000256" key="7">
    <source>
        <dbReference type="SAM" id="Coils"/>
    </source>
</evidence>
<gene>
    <name evidence="10" type="ORF">RHGRI_037803</name>
</gene>
<keyword evidence="3 5" id="KW-0863">Zinc-finger</keyword>
<dbReference type="InterPro" id="IPR031052">
    <property type="entry name" value="FHY3/FAR1"/>
</dbReference>
<evidence type="ECO:0000256" key="1">
    <source>
        <dbReference type="ARBA" id="ARBA00005889"/>
    </source>
</evidence>
<organism evidence="10 11">
    <name type="scientific">Rhododendron griersonianum</name>
    <dbReference type="NCBI Taxonomy" id="479676"/>
    <lineage>
        <taxon>Eukaryota</taxon>
        <taxon>Viridiplantae</taxon>
        <taxon>Streptophyta</taxon>
        <taxon>Embryophyta</taxon>
        <taxon>Tracheophyta</taxon>
        <taxon>Spermatophyta</taxon>
        <taxon>Magnoliopsida</taxon>
        <taxon>eudicotyledons</taxon>
        <taxon>Gunneridae</taxon>
        <taxon>Pentapetalae</taxon>
        <taxon>asterids</taxon>
        <taxon>Ericales</taxon>
        <taxon>Ericaceae</taxon>
        <taxon>Ericoideae</taxon>
        <taxon>Rhodoreae</taxon>
        <taxon>Rhododendron</taxon>
    </lineage>
</organism>
<keyword evidence="6" id="KW-0539">Nucleus</keyword>
<proteinExistence type="inferred from homology"/>
<evidence type="ECO:0000313" key="11">
    <source>
        <dbReference type="Proteomes" id="UP000823749"/>
    </source>
</evidence>
<feature type="coiled-coil region" evidence="7">
    <location>
        <begin position="191"/>
        <end position="218"/>
    </location>
</feature>
<keyword evidence="7" id="KW-0175">Coiled coil</keyword>
<dbReference type="Proteomes" id="UP000823749">
    <property type="component" value="Chromosome 13"/>
</dbReference>
<dbReference type="AlphaFoldDB" id="A0AAV6HWA2"/>
<dbReference type="InterPro" id="IPR006564">
    <property type="entry name" value="Znf_PMZ"/>
</dbReference>
<name>A0AAV6HWA2_9ERIC</name>
<evidence type="ECO:0000256" key="2">
    <source>
        <dbReference type="ARBA" id="ARBA00022723"/>
    </source>
</evidence>
<keyword evidence="2 6" id="KW-0479">Metal-binding</keyword>
<protein>
    <recommendedName>
        <fullName evidence="6">Protein FAR1-RELATED SEQUENCE</fullName>
    </recommendedName>
</protein>
<feature type="region of interest" description="Disordered" evidence="8">
    <location>
        <begin position="443"/>
        <end position="493"/>
    </location>
</feature>
<dbReference type="SMART" id="SM00575">
    <property type="entry name" value="ZnF_PMZ"/>
    <property type="match status" value="1"/>
</dbReference>
<comment type="similarity">
    <text evidence="1 6">Belongs to the FHY3/FAR1 family.</text>
</comment>
<dbReference type="EMBL" id="JACTNZ010000013">
    <property type="protein sequence ID" value="KAG5517164.1"/>
    <property type="molecule type" value="Genomic_DNA"/>
</dbReference>
<dbReference type="GO" id="GO:0005634">
    <property type="term" value="C:nucleus"/>
    <property type="evidence" value="ECO:0007669"/>
    <property type="project" value="UniProtKB-SubCell"/>
</dbReference>
<evidence type="ECO:0000259" key="9">
    <source>
        <dbReference type="PROSITE" id="PS50966"/>
    </source>
</evidence>
<dbReference type="PANTHER" id="PTHR31669">
    <property type="entry name" value="PROTEIN FAR1-RELATED SEQUENCE 10-RELATED"/>
    <property type="match status" value="1"/>
</dbReference>
<sequence length="636" mass="70866">MRKPMSLLQVIQYYEEKVEEMRRDERSDDFRCKNGAPPKVSKRGILNHASKVYTLVMFSKFEEELLDSFGLNCVEISCNGTTSIYHVTEDGRQRVHIVQFDLSNNEISCSCKLFEILGILCKHALRVLVMKNYKEIPEPYILKRWTRSAKSGIEGDVGESLHQEGKSTHSLLLSELNHMGQHVFDKGSLSRKCTEIVKDKLREALKMVEEEIENSDSVDDLNCVEEDITACVEEMPSPTDDRHVLDPLRIRTKGSTNARIKSYWEKKKRKTRRVSEKPQMPHPNHMVTGQKRKSRIGDSQLSFRQASSSTLINSMLQQLEVPMSANNHNQVNPTSVHDQFTIPTQTEIGGNKDDMLDSEITDGKLRHCRPPKRSFMVVVVGTGMGLDDIWSSTGKELGSDSGMMVKVEKRLKLENPSQPSAQSPPPPQETCNTQIESLSSPIYLNFDQPNSGSSNINHLSSLQSSEPPREFLSCSLDFPQTHENPPPPDTVQDPQTINRTAADEIELLIQLLGLSDCEEGNRFGLGSKNGGGVGGSCGHECGFYSKIVGVKGPKCGKEVERLEGWIKHFKNDGGDGRREPLRLAHLLLAKAASLSLSEGSDGFGEIEFPATVEEFLNHDPPKDKACTKSGATSACK</sequence>
<dbReference type="InterPro" id="IPR007527">
    <property type="entry name" value="Znf_SWIM"/>
</dbReference>
<feature type="region of interest" description="Disordered" evidence="8">
    <location>
        <begin position="266"/>
        <end position="294"/>
    </location>
</feature>
<evidence type="ECO:0000256" key="5">
    <source>
        <dbReference type="PROSITE-ProRule" id="PRU00325"/>
    </source>
</evidence>
<dbReference type="PANTHER" id="PTHR31669:SF303">
    <property type="entry name" value="PROTEIN FAR1-RELATED SEQUENCE"/>
    <property type="match status" value="1"/>
</dbReference>
<keyword evidence="11" id="KW-1185">Reference proteome</keyword>
<dbReference type="Pfam" id="PF04434">
    <property type="entry name" value="SWIM"/>
    <property type="match status" value="1"/>
</dbReference>
<comment type="subcellular location">
    <subcellularLocation>
        <location evidence="6">Nucleus</location>
    </subcellularLocation>
</comment>
<keyword evidence="4 6" id="KW-0862">Zinc</keyword>
<evidence type="ECO:0000256" key="4">
    <source>
        <dbReference type="ARBA" id="ARBA00022833"/>
    </source>
</evidence>
<evidence type="ECO:0000256" key="8">
    <source>
        <dbReference type="SAM" id="MobiDB-lite"/>
    </source>
</evidence>
<evidence type="ECO:0000313" key="10">
    <source>
        <dbReference type="EMBL" id="KAG5517164.1"/>
    </source>
</evidence>
<evidence type="ECO:0000256" key="3">
    <source>
        <dbReference type="ARBA" id="ARBA00022771"/>
    </source>
</evidence>
<comment type="caution">
    <text evidence="10">The sequence shown here is derived from an EMBL/GenBank/DDBJ whole genome shotgun (WGS) entry which is preliminary data.</text>
</comment>
<dbReference type="GO" id="GO:0006355">
    <property type="term" value="P:regulation of DNA-templated transcription"/>
    <property type="evidence" value="ECO:0007669"/>
    <property type="project" value="UniProtKB-UniRule"/>
</dbReference>
<feature type="domain" description="SWIM-type" evidence="9">
    <location>
        <begin position="96"/>
        <end position="132"/>
    </location>
</feature>
<comment type="function">
    <text evidence="6">Putative transcription activator involved in regulating light control of development.</text>
</comment>